<feature type="transmembrane region" description="Helical" evidence="1">
    <location>
        <begin position="142"/>
        <end position="163"/>
    </location>
</feature>
<dbReference type="InterPro" id="IPR036286">
    <property type="entry name" value="LexA/Signal_pep-like_sf"/>
</dbReference>
<dbReference type="SUPFAM" id="SSF51306">
    <property type="entry name" value="LexA/Signal peptidase"/>
    <property type="match status" value="1"/>
</dbReference>
<accession>A0ABY7M0G8</accession>
<keyword evidence="1" id="KW-1133">Transmembrane helix</keyword>
<evidence type="ECO:0008006" key="4">
    <source>
        <dbReference type="Google" id="ProtNLM"/>
    </source>
</evidence>
<protein>
    <recommendedName>
        <fullName evidence="4">Signal peptidase I</fullName>
    </recommendedName>
</protein>
<feature type="transmembrane region" description="Helical" evidence="1">
    <location>
        <begin position="9"/>
        <end position="28"/>
    </location>
</feature>
<organism evidence="2 3">
    <name type="scientific">Candidatus Phytoplasma sacchari</name>
    <dbReference type="NCBI Taxonomy" id="2609813"/>
    <lineage>
        <taxon>Bacteria</taxon>
        <taxon>Bacillati</taxon>
        <taxon>Mycoplasmatota</taxon>
        <taxon>Mollicutes</taxon>
        <taxon>Acholeplasmatales</taxon>
        <taxon>Acholeplasmataceae</taxon>
        <taxon>Candidatus Phytoplasma</taxon>
        <taxon>16SrXI (Rice yellow dwarf group)</taxon>
    </lineage>
</organism>
<name>A0ABY7M0G8_9MOLU</name>
<dbReference type="EMBL" id="CP115156">
    <property type="protein sequence ID" value="WBL31226.1"/>
    <property type="molecule type" value="Genomic_DNA"/>
</dbReference>
<keyword evidence="1" id="KW-0812">Transmembrane</keyword>
<feature type="transmembrane region" description="Helical" evidence="1">
    <location>
        <begin position="184"/>
        <end position="203"/>
    </location>
</feature>
<keyword evidence="1" id="KW-0472">Membrane</keyword>
<keyword evidence="3" id="KW-1185">Reference proteome</keyword>
<gene>
    <name evidence="2" type="ORF">O7R10_01255</name>
</gene>
<sequence length="213" mass="25766">MNFTFIKKYIYKIWMLIVYFLVLILILIELNNQCEKRIIDFFPFNSEVFIIPYDSFNMQPSLIGGNICLIKKISLREFHNLKIGDIIFFKAYDEVSNDEINCIHRIVDKNTKEEYVTTKGDNNSEIFDFEKKIPYQNIDGKIIYLINPFVLLFFILLLSFFLFHQKEKLIELKEKKDQKIYYQFLIFLNNILQFILLFNYFLLFRNAISHIQK</sequence>
<reference evidence="2" key="1">
    <citation type="submission" date="2022-12" db="EMBL/GenBank/DDBJ databases">
        <title>Genomic Characterization of Candidatus Phytoplasma sacchari in China.</title>
        <authorList>
            <person name="Zhang R.-Y."/>
        </authorList>
    </citation>
    <scope>NUCLEOTIDE SEQUENCE [LARGE SCALE GENOMIC DNA]</scope>
    <source>
        <strain evidence="2">SCWL1</strain>
    </source>
</reference>
<evidence type="ECO:0000313" key="3">
    <source>
        <dbReference type="Proteomes" id="UP001210120"/>
    </source>
</evidence>
<dbReference type="Proteomes" id="UP001210120">
    <property type="component" value="Chromosome"/>
</dbReference>
<dbReference type="Gene3D" id="2.10.109.10">
    <property type="entry name" value="Umud Fragment, subunit A"/>
    <property type="match status" value="1"/>
</dbReference>
<evidence type="ECO:0000313" key="2">
    <source>
        <dbReference type="EMBL" id="WBL31226.1"/>
    </source>
</evidence>
<proteinExistence type="predicted"/>
<evidence type="ECO:0000256" key="1">
    <source>
        <dbReference type="SAM" id="Phobius"/>
    </source>
</evidence>